<evidence type="ECO:0000313" key="2">
    <source>
        <dbReference type="Proteomes" id="UP000257136"/>
    </source>
</evidence>
<name>A0A3E0ELF7_9FLAO</name>
<organism evidence="1 2">
    <name type="scientific">Flavobacterium aquicola</name>
    <dbReference type="NCBI Taxonomy" id="1682742"/>
    <lineage>
        <taxon>Bacteria</taxon>
        <taxon>Pseudomonadati</taxon>
        <taxon>Bacteroidota</taxon>
        <taxon>Flavobacteriia</taxon>
        <taxon>Flavobacteriales</taxon>
        <taxon>Flavobacteriaceae</taxon>
        <taxon>Flavobacterium</taxon>
    </lineage>
</organism>
<dbReference type="Proteomes" id="UP000257136">
    <property type="component" value="Unassembled WGS sequence"/>
</dbReference>
<dbReference type="EMBL" id="QUNI01000008">
    <property type="protein sequence ID" value="REG97956.1"/>
    <property type="molecule type" value="Genomic_DNA"/>
</dbReference>
<dbReference type="AlphaFoldDB" id="A0A3E0ELF7"/>
<sequence length="194" mass="22822">MYKTFTFYISLILFNLFSACDFSCKKIYFNENEKYWITPYKKGNIEIFQSNLDSLKRDTIFILDNTHSLPTGNCNPSVSNVDPESYIIHYKYSHNGKMSDTDYLIQHVKEIGLSLPVIRIYDIEFNGKTLKDTTVVLKNFGIQQCHVFSNFQNFNNLPDFKIKNFIWSKKLGLVQIKLHNGEKYELIEKQQSKK</sequence>
<dbReference type="RefSeq" id="WP_115813907.1">
    <property type="nucleotide sequence ID" value="NZ_QUNI01000008.1"/>
</dbReference>
<accession>A0A3E0ELF7</accession>
<comment type="caution">
    <text evidence="1">The sequence shown here is derived from an EMBL/GenBank/DDBJ whole genome shotgun (WGS) entry which is preliminary data.</text>
</comment>
<dbReference type="PROSITE" id="PS51257">
    <property type="entry name" value="PROKAR_LIPOPROTEIN"/>
    <property type="match status" value="1"/>
</dbReference>
<proteinExistence type="predicted"/>
<dbReference type="OrthoDB" id="1429200at2"/>
<evidence type="ECO:0008006" key="3">
    <source>
        <dbReference type="Google" id="ProtNLM"/>
    </source>
</evidence>
<gene>
    <name evidence="1" type="ORF">C8P67_108121</name>
</gene>
<reference evidence="1 2" key="1">
    <citation type="submission" date="2018-08" db="EMBL/GenBank/DDBJ databases">
        <title>Genomic Encyclopedia of Archaeal and Bacterial Type Strains, Phase II (KMG-II): from individual species to whole genera.</title>
        <authorList>
            <person name="Goeker M."/>
        </authorList>
    </citation>
    <scope>NUCLEOTIDE SEQUENCE [LARGE SCALE GENOMIC DNA]</scope>
    <source>
        <strain evidence="1 2">DSM 100880</strain>
    </source>
</reference>
<keyword evidence="2" id="KW-1185">Reference proteome</keyword>
<protein>
    <recommendedName>
        <fullName evidence="3">Lipoprotein</fullName>
    </recommendedName>
</protein>
<evidence type="ECO:0000313" key="1">
    <source>
        <dbReference type="EMBL" id="REG97956.1"/>
    </source>
</evidence>